<dbReference type="OrthoDB" id="5413827at2759"/>
<dbReference type="EMBL" id="ML995884">
    <property type="protein sequence ID" value="KAF2765786.1"/>
    <property type="molecule type" value="Genomic_DNA"/>
</dbReference>
<evidence type="ECO:0000313" key="2">
    <source>
        <dbReference type="Proteomes" id="UP000799436"/>
    </source>
</evidence>
<name>A0A6G1KYT4_9PEZI</name>
<keyword evidence="2" id="KW-1185">Reference proteome</keyword>
<organism evidence="1 2">
    <name type="scientific">Teratosphaeria nubilosa</name>
    <dbReference type="NCBI Taxonomy" id="161662"/>
    <lineage>
        <taxon>Eukaryota</taxon>
        <taxon>Fungi</taxon>
        <taxon>Dikarya</taxon>
        <taxon>Ascomycota</taxon>
        <taxon>Pezizomycotina</taxon>
        <taxon>Dothideomycetes</taxon>
        <taxon>Dothideomycetidae</taxon>
        <taxon>Mycosphaerellales</taxon>
        <taxon>Teratosphaeriaceae</taxon>
        <taxon>Teratosphaeria</taxon>
    </lineage>
</organism>
<gene>
    <name evidence="1" type="ORF">EJ03DRAFT_338841</name>
</gene>
<sequence>MQSRNYILFLEPQRWALLRRVDVQIASLECGSATKGLVKSSVVEAFVSLYLDYSNMISCFTTLTRRCSHPPASFPTTSLSRLITAAMNTYKKMTAEQLKDLLRARGTPSDNHWHFDRVRVIATLHRIDAQEGKTVEERGASECHLKMLNYTKSQLPESFDEGKARHAAATAHNTTAAISLLSLPPEICNSIWDFALPGGDTPLIARADFVGLDVGGYATRLTFIEPGLLQTCRQIR</sequence>
<dbReference type="Proteomes" id="UP000799436">
    <property type="component" value="Unassembled WGS sequence"/>
</dbReference>
<protein>
    <submittedName>
        <fullName evidence="1">Uncharacterized protein</fullName>
    </submittedName>
</protein>
<dbReference type="AlphaFoldDB" id="A0A6G1KYT4"/>
<proteinExistence type="predicted"/>
<reference evidence="1" key="1">
    <citation type="journal article" date="2020" name="Stud. Mycol.">
        <title>101 Dothideomycetes genomes: a test case for predicting lifestyles and emergence of pathogens.</title>
        <authorList>
            <person name="Haridas S."/>
            <person name="Albert R."/>
            <person name="Binder M."/>
            <person name="Bloem J."/>
            <person name="Labutti K."/>
            <person name="Salamov A."/>
            <person name="Andreopoulos B."/>
            <person name="Baker S."/>
            <person name="Barry K."/>
            <person name="Bills G."/>
            <person name="Bluhm B."/>
            <person name="Cannon C."/>
            <person name="Castanera R."/>
            <person name="Culley D."/>
            <person name="Daum C."/>
            <person name="Ezra D."/>
            <person name="Gonzalez J."/>
            <person name="Henrissat B."/>
            <person name="Kuo A."/>
            <person name="Liang C."/>
            <person name="Lipzen A."/>
            <person name="Lutzoni F."/>
            <person name="Magnuson J."/>
            <person name="Mondo S."/>
            <person name="Nolan M."/>
            <person name="Ohm R."/>
            <person name="Pangilinan J."/>
            <person name="Park H.-J."/>
            <person name="Ramirez L."/>
            <person name="Alfaro M."/>
            <person name="Sun H."/>
            <person name="Tritt A."/>
            <person name="Yoshinaga Y."/>
            <person name="Zwiers L.-H."/>
            <person name="Turgeon B."/>
            <person name="Goodwin S."/>
            <person name="Spatafora J."/>
            <person name="Crous P."/>
            <person name="Grigoriev I."/>
        </authorList>
    </citation>
    <scope>NUCLEOTIDE SEQUENCE</scope>
    <source>
        <strain evidence="1">CBS 116005</strain>
    </source>
</reference>
<accession>A0A6G1KYT4</accession>
<evidence type="ECO:0000313" key="1">
    <source>
        <dbReference type="EMBL" id="KAF2765786.1"/>
    </source>
</evidence>